<evidence type="ECO:0000256" key="1">
    <source>
        <dbReference type="SAM" id="Phobius"/>
    </source>
</evidence>
<evidence type="ECO:0000313" key="3">
    <source>
        <dbReference type="Proteomes" id="UP000655366"/>
    </source>
</evidence>
<name>A0A931CWH6_9MICC</name>
<dbReference type="Proteomes" id="UP000655366">
    <property type="component" value="Unassembled WGS sequence"/>
</dbReference>
<proteinExistence type="predicted"/>
<protein>
    <submittedName>
        <fullName evidence="2">Uncharacterized protein</fullName>
    </submittedName>
</protein>
<evidence type="ECO:0000313" key="2">
    <source>
        <dbReference type="EMBL" id="MBG0741203.1"/>
    </source>
</evidence>
<organism evidence="2 3">
    <name type="scientific">Arthrobacter terrae</name>
    <dbReference type="NCBI Taxonomy" id="2935737"/>
    <lineage>
        <taxon>Bacteria</taxon>
        <taxon>Bacillati</taxon>
        <taxon>Actinomycetota</taxon>
        <taxon>Actinomycetes</taxon>
        <taxon>Micrococcales</taxon>
        <taxon>Micrococcaceae</taxon>
        <taxon>Arthrobacter</taxon>
    </lineage>
</organism>
<reference evidence="2 3" key="1">
    <citation type="submission" date="2020-11" db="EMBL/GenBank/DDBJ databases">
        <title>Arthrobacter antarcticus sp. nov., isolated from Antarctic Soil.</title>
        <authorList>
            <person name="Li J."/>
        </authorList>
    </citation>
    <scope>NUCLEOTIDE SEQUENCE [LARGE SCALE GENOMIC DNA]</scope>
    <source>
        <strain evidence="2 3">Z1-20</strain>
    </source>
</reference>
<accession>A0A931CWH6</accession>
<feature type="transmembrane region" description="Helical" evidence="1">
    <location>
        <begin position="48"/>
        <end position="72"/>
    </location>
</feature>
<dbReference type="RefSeq" id="WP_196398137.1">
    <property type="nucleotide sequence ID" value="NZ_JADNYM010000026.1"/>
</dbReference>
<comment type="caution">
    <text evidence="2">The sequence shown here is derived from an EMBL/GenBank/DDBJ whole genome shotgun (WGS) entry which is preliminary data.</text>
</comment>
<feature type="transmembrane region" description="Helical" evidence="1">
    <location>
        <begin position="6"/>
        <end position="27"/>
    </location>
</feature>
<keyword evidence="1" id="KW-0472">Membrane</keyword>
<dbReference type="EMBL" id="JADNYM010000026">
    <property type="protein sequence ID" value="MBG0741203.1"/>
    <property type="molecule type" value="Genomic_DNA"/>
</dbReference>
<dbReference type="AlphaFoldDB" id="A0A931CWH6"/>
<keyword evidence="1" id="KW-1133">Transmembrane helix</keyword>
<keyword evidence="3" id="KW-1185">Reference proteome</keyword>
<sequence>MINWGAFLVVAVTTLISAVLVVGVYATGVRLYAVSVDEQVPSTKVARAAAYLCFVICIAAVLLGVALVVPALSGPILGFFGFPS</sequence>
<keyword evidence="1" id="KW-0812">Transmembrane</keyword>
<gene>
    <name evidence="2" type="ORF">IV500_17695</name>
</gene>